<dbReference type="Proteomes" id="UP001596620">
    <property type="component" value="Unassembled WGS sequence"/>
</dbReference>
<comment type="caution">
    <text evidence="9">The sequence shown here is derived from an EMBL/GenBank/DDBJ whole genome shotgun (WGS) entry which is preliminary data.</text>
</comment>
<evidence type="ECO:0000256" key="3">
    <source>
        <dbReference type="ARBA" id="ARBA00014376"/>
    </source>
</evidence>
<comment type="subcellular location">
    <subcellularLocation>
        <location evidence="1 6">Bacterial flagellum basal body</location>
    </subcellularLocation>
</comment>
<evidence type="ECO:0000256" key="4">
    <source>
        <dbReference type="ARBA" id="ARBA00023143"/>
    </source>
</evidence>
<dbReference type="InterPro" id="IPR001444">
    <property type="entry name" value="Flag_bb_rod_N"/>
</dbReference>
<dbReference type="EMBL" id="JBHTGR010000001">
    <property type="protein sequence ID" value="MFC7745790.1"/>
    <property type="molecule type" value="Genomic_DNA"/>
</dbReference>
<dbReference type="NCBIfam" id="TIGR01396">
    <property type="entry name" value="FlgB"/>
    <property type="match status" value="1"/>
</dbReference>
<gene>
    <name evidence="9" type="primary">flgB</name>
    <name evidence="9" type="ORF">ACFQU8_00860</name>
</gene>
<comment type="similarity">
    <text evidence="2 6">Belongs to the flagella basal body rod proteins family.</text>
</comment>
<proteinExistence type="inferred from homology"/>
<accession>A0ABW2UT38</accession>
<evidence type="ECO:0000256" key="2">
    <source>
        <dbReference type="ARBA" id="ARBA00009677"/>
    </source>
</evidence>
<feature type="compositionally biased region" description="Low complexity" evidence="7">
    <location>
        <begin position="68"/>
        <end position="85"/>
    </location>
</feature>
<keyword evidence="9" id="KW-0969">Cilium</keyword>
<evidence type="ECO:0000313" key="9">
    <source>
        <dbReference type="EMBL" id="MFC7745790.1"/>
    </source>
</evidence>
<comment type="function">
    <text evidence="5 6">Structural component of flagellum, the bacterial motility apparatus. Part of the rod structure of flagellar basal body.</text>
</comment>
<evidence type="ECO:0000256" key="1">
    <source>
        <dbReference type="ARBA" id="ARBA00004117"/>
    </source>
</evidence>
<reference evidence="10" key="1">
    <citation type="journal article" date="2019" name="Int. J. Syst. Evol. Microbiol.">
        <title>The Global Catalogue of Microorganisms (GCM) 10K type strain sequencing project: providing services to taxonomists for standard genome sequencing and annotation.</title>
        <authorList>
            <consortium name="The Broad Institute Genomics Platform"/>
            <consortium name="The Broad Institute Genome Sequencing Center for Infectious Disease"/>
            <person name="Wu L."/>
            <person name="Ma J."/>
        </authorList>
    </citation>
    <scope>NUCLEOTIDE SEQUENCE [LARGE SCALE GENOMIC DNA]</scope>
    <source>
        <strain evidence="10">JCM 30234</strain>
    </source>
</reference>
<organism evidence="9 10">
    <name type="scientific">Lentibacillus kimchii</name>
    <dbReference type="NCBI Taxonomy" id="1542911"/>
    <lineage>
        <taxon>Bacteria</taxon>
        <taxon>Bacillati</taxon>
        <taxon>Bacillota</taxon>
        <taxon>Bacilli</taxon>
        <taxon>Bacillales</taxon>
        <taxon>Bacillaceae</taxon>
        <taxon>Lentibacillus</taxon>
    </lineage>
</organism>
<dbReference type="PIRSF" id="PIRSF002889">
    <property type="entry name" value="Rod_FlgB"/>
    <property type="match status" value="1"/>
</dbReference>
<dbReference type="PANTHER" id="PTHR30435">
    <property type="entry name" value="FLAGELLAR PROTEIN"/>
    <property type="match status" value="1"/>
</dbReference>
<protein>
    <recommendedName>
        <fullName evidence="3 6">Flagellar basal body rod protein FlgB</fullName>
    </recommendedName>
</protein>
<dbReference type="PANTHER" id="PTHR30435:SF12">
    <property type="entry name" value="FLAGELLAR BASAL BODY ROD PROTEIN FLGB"/>
    <property type="match status" value="1"/>
</dbReference>
<sequence length="131" mass="14279">MGMFSGVVQTLDNSLQYASAKNRAISNNIANADTPGYKAKNVDFKNVLQQEMTSPQAAKRTRPEHIPFSQSNTNQSFSTTTNNTTYNHNGNSVDVDKEMADLAKNQIYYQALVDRLNGKLSSLKTAIGGGS</sequence>
<keyword evidence="9" id="KW-0966">Cell projection</keyword>
<dbReference type="InterPro" id="IPR006300">
    <property type="entry name" value="FlgB"/>
</dbReference>
<keyword evidence="10" id="KW-1185">Reference proteome</keyword>
<evidence type="ECO:0000256" key="5">
    <source>
        <dbReference type="ARBA" id="ARBA00024934"/>
    </source>
</evidence>
<name>A0ABW2UT38_9BACI</name>
<keyword evidence="4 6" id="KW-0975">Bacterial flagellum</keyword>
<evidence type="ECO:0000256" key="7">
    <source>
        <dbReference type="SAM" id="MobiDB-lite"/>
    </source>
</evidence>
<dbReference type="Pfam" id="PF00460">
    <property type="entry name" value="Flg_bb_rod"/>
    <property type="match status" value="1"/>
</dbReference>
<comment type="subunit">
    <text evidence="6">The basal body constitutes a major portion of the flagellar organelle and consists of a number of rings mounted on a central rod.</text>
</comment>
<keyword evidence="9" id="KW-0282">Flagellum</keyword>
<evidence type="ECO:0000259" key="8">
    <source>
        <dbReference type="Pfam" id="PF00460"/>
    </source>
</evidence>
<evidence type="ECO:0000313" key="10">
    <source>
        <dbReference type="Proteomes" id="UP001596620"/>
    </source>
</evidence>
<dbReference type="RefSeq" id="WP_382357261.1">
    <property type="nucleotide sequence ID" value="NZ_JBHTGR010000001.1"/>
</dbReference>
<evidence type="ECO:0000256" key="6">
    <source>
        <dbReference type="PIRNR" id="PIRNR002889"/>
    </source>
</evidence>
<feature type="domain" description="Flagellar basal body rod protein N-terminal" evidence="8">
    <location>
        <begin position="19"/>
        <end position="38"/>
    </location>
</feature>
<feature type="region of interest" description="Disordered" evidence="7">
    <location>
        <begin position="53"/>
        <end position="92"/>
    </location>
</feature>